<organism evidence="2 3">
    <name type="scientific">Gigaspora rosea</name>
    <dbReference type="NCBI Taxonomy" id="44941"/>
    <lineage>
        <taxon>Eukaryota</taxon>
        <taxon>Fungi</taxon>
        <taxon>Fungi incertae sedis</taxon>
        <taxon>Mucoromycota</taxon>
        <taxon>Glomeromycotina</taxon>
        <taxon>Glomeromycetes</taxon>
        <taxon>Diversisporales</taxon>
        <taxon>Gigasporaceae</taxon>
        <taxon>Gigaspora</taxon>
    </lineage>
</organism>
<dbReference type="EMBL" id="QKWP01001385">
    <property type="protein sequence ID" value="RIB09370.1"/>
    <property type="molecule type" value="Genomic_DNA"/>
</dbReference>
<sequence length="312" mass="35588">MNSLEPLEITSNKVTELETIKEPIITFVTLVCYDRFEKPHKKLDGALAIPYNLDNIKNFGNIEKEILSHRLPKQWGKIELGRICYQISNTLKADEAVVAFITEMKNKKNVQLCIYQESNESNKAKRIRGCLISDDGRHLKLDGDLVTLWARAIFTQMKGVDEKTPPNLPSFDKSKYRYPISKRPSNSNTLLNEDNASTSTADSNLSTIDSTSTMISSTIISKLHSITVHTPKKSPFKSNIYVTKNMTFNNLLTYVFPDGPPNKKRFIIKSSLEANSKTFLPEQVISQVFINEHVHIWIELEDVEIQFDDLFD</sequence>
<feature type="region of interest" description="Disordered" evidence="1">
    <location>
        <begin position="164"/>
        <end position="203"/>
    </location>
</feature>
<name>A0A397UGQ8_9GLOM</name>
<evidence type="ECO:0000256" key="1">
    <source>
        <dbReference type="SAM" id="MobiDB-lite"/>
    </source>
</evidence>
<proteinExistence type="predicted"/>
<evidence type="ECO:0000313" key="3">
    <source>
        <dbReference type="Proteomes" id="UP000266673"/>
    </source>
</evidence>
<feature type="compositionally biased region" description="Polar residues" evidence="1">
    <location>
        <begin position="183"/>
        <end position="203"/>
    </location>
</feature>
<gene>
    <name evidence="2" type="ORF">C2G38_2044387</name>
</gene>
<dbReference type="AlphaFoldDB" id="A0A397UGQ8"/>
<accession>A0A397UGQ8</accession>
<dbReference type="Proteomes" id="UP000266673">
    <property type="component" value="Unassembled WGS sequence"/>
</dbReference>
<evidence type="ECO:0000313" key="2">
    <source>
        <dbReference type="EMBL" id="RIB09370.1"/>
    </source>
</evidence>
<reference evidence="2 3" key="1">
    <citation type="submission" date="2018-06" db="EMBL/GenBank/DDBJ databases">
        <title>Comparative genomics reveals the genomic features of Rhizophagus irregularis, R. cerebriforme, R. diaphanum and Gigaspora rosea, and their symbiotic lifestyle signature.</title>
        <authorList>
            <person name="Morin E."/>
            <person name="San Clemente H."/>
            <person name="Chen E.C.H."/>
            <person name="De La Providencia I."/>
            <person name="Hainaut M."/>
            <person name="Kuo A."/>
            <person name="Kohler A."/>
            <person name="Murat C."/>
            <person name="Tang N."/>
            <person name="Roy S."/>
            <person name="Loubradou J."/>
            <person name="Henrissat B."/>
            <person name="Grigoriev I.V."/>
            <person name="Corradi N."/>
            <person name="Roux C."/>
            <person name="Martin F.M."/>
        </authorList>
    </citation>
    <scope>NUCLEOTIDE SEQUENCE [LARGE SCALE GENOMIC DNA]</scope>
    <source>
        <strain evidence="2 3">DAOM 194757</strain>
    </source>
</reference>
<protein>
    <submittedName>
        <fullName evidence="2">Uncharacterized protein</fullName>
    </submittedName>
</protein>
<keyword evidence="3" id="KW-1185">Reference proteome</keyword>
<dbReference type="OrthoDB" id="2318104at2759"/>
<comment type="caution">
    <text evidence="2">The sequence shown here is derived from an EMBL/GenBank/DDBJ whole genome shotgun (WGS) entry which is preliminary data.</text>
</comment>